<dbReference type="InterPro" id="IPR025110">
    <property type="entry name" value="AMP-bd_C"/>
</dbReference>
<keyword evidence="2" id="KW-0436">Ligase</keyword>
<dbReference type="InterPro" id="IPR045851">
    <property type="entry name" value="AMP-bd_C_sf"/>
</dbReference>
<keyword evidence="7" id="KW-1185">Reference proteome</keyword>
<dbReference type="Proteomes" id="UP001169491">
    <property type="component" value="Unassembled WGS sequence"/>
</dbReference>
<evidence type="ECO:0000256" key="2">
    <source>
        <dbReference type="ARBA" id="ARBA00022598"/>
    </source>
</evidence>
<feature type="domain" description="AMP-binding enzyme C-terminal" evidence="4">
    <location>
        <begin position="411"/>
        <end position="486"/>
    </location>
</feature>
<dbReference type="InterPro" id="IPR042099">
    <property type="entry name" value="ANL_N_sf"/>
</dbReference>
<dbReference type="Proteomes" id="UP001169492">
    <property type="component" value="Unassembled WGS sequence"/>
</dbReference>
<sequence length="493" mass="53805">MTIYQMLARNARKFPACLAVTDDQQELNWQELARQVERTAAWLRQEQGVQAGDRVALVLPNSIAFIVGFFAIQRLDAIAVPINVRLTTPELEYILGDAEAKLVLTCSMTDSALKPLIEQGLAGLWLDDFSVMAGVSVGELDVPLAESDRPALLLYTSGTTGRPKGVLFQHTAIHAVATMIALEMAMTPHSKLLHLMPFTHSAPLNLFLMAGTLVGAAHVVAPTFTPDLLLSLVPKHQVTHFFGAPVAYLLTAQQPTVETADLSSVSHWIYGGAAMSTEQTQLVQKAFGSDQFYCVYGLTEAGPSGTLLLPHEHATKAGSVGQRAAFNTEVRLRTETGQEPATGEPGEVEISGEGMMQCYWNNPDATTAAFTADGWLKTGDVAIRDEDGFYWIKDRKKDIIISGGVNLYPREIEDALAAHPAVIEAAVIGVPHKEWGETVKAFVILRQPLAAPQQELSEFLQERLADYKLPRLYEVMDELPRNANGKVLKHQLG</sequence>
<dbReference type="EMBL" id="JAGGJB010000007">
    <property type="protein sequence ID" value="MDN7125540.1"/>
    <property type="molecule type" value="Genomic_DNA"/>
</dbReference>
<gene>
    <name evidence="5" type="ORF">J6I90_11670</name>
    <name evidence="6" type="ORF">J6I92_12010</name>
</gene>
<dbReference type="InterPro" id="IPR000873">
    <property type="entry name" value="AMP-dep_synth/lig_dom"/>
</dbReference>
<protein>
    <submittedName>
        <fullName evidence="5">AMP-binding protein</fullName>
    </submittedName>
</protein>
<dbReference type="Gene3D" id="3.40.50.12780">
    <property type="entry name" value="N-terminal domain of ligase-like"/>
    <property type="match status" value="1"/>
</dbReference>
<dbReference type="InterPro" id="IPR050237">
    <property type="entry name" value="ATP-dep_AMP-bd_enzyme"/>
</dbReference>
<dbReference type="InterPro" id="IPR020845">
    <property type="entry name" value="AMP-binding_CS"/>
</dbReference>
<evidence type="ECO:0000259" key="4">
    <source>
        <dbReference type="Pfam" id="PF13193"/>
    </source>
</evidence>
<name>A0AAW7QZ91_9GAMM</name>
<proteinExistence type="inferred from homology"/>
<comment type="caution">
    <text evidence="5">The sequence shown here is derived from an EMBL/GenBank/DDBJ whole genome shotgun (WGS) entry which is preliminary data.</text>
</comment>
<dbReference type="GO" id="GO:0016878">
    <property type="term" value="F:acid-thiol ligase activity"/>
    <property type="evidence" value="ECO:0007669"/>
    <property type="project" value="UniProtKB-ARBA"/>
</dbReference>
<dbReference type="PANTHER" id="PTHR43767">
    <property type="entry name" value="LONG-CHAIN-FATTY-ACID--COA LIGASE"/>
    <property type="match status" value="1"/>
</dbReference>
<organism evidence="5 8">
    <name type="scientific">Pseudidiomarina terrestris</name>
    <dbReference type="NCBI Taxonomy" id="2820060"/>
    <lineage>
        <taxon>Bacteria</taxon>
        <taxon>Pseudomonadati</taxon>
        <taxon>Pseudomonadota</taxon>
        <taxon>Gammaproteobacteria</taxon>
        <taxon>Alteromonadales</taxon>
        <taxon>Idiomarinaceae</taxon>
        <taxon>Pseudidiomarina</taxon>
    </lineage>
</organism>
<dbReference type="Pfam" id="PF13193">
    <property type="entry name" value="AMP-binding_C"/>
    <property type="match status" value="1"/>
</dbReference>
<dbReference type="PANTHER" id="PTHR43767:SF1">
    <property type="entry name" value="NONRIBOSOMAL PEPTIDE SYNTHASE PES1 (EUROFUNG)-RELATED"/>
    <property type="match status" value="1"/>
</dbReference>
<evidence type="ECO:0000313" key="5">
    <source>
        <dbReference type="EMBL" id="MDN7125540.1"/>
    </source>
</evidence>
<dbReference type="Gene3D" id="3.30.300.30">
    <property type="match status" value="1"/>
</dbReference>
<evidence type="ECO:0000313" key="6">
    <source>
        <dbReference type="EMBL" id="MDN7130597.1"/>
    </source>
</evidence>
<dbReference type="FunFam" id="3.30.300.30:FF:000008">
    <property type="entry name" value="2,3-dihydroxybenzoate-AMP ligase"/>
    <property type="match status" value="1"/>
</dbReference>
<evidence type="ECO:0000256" key="1">
    <source>
        <dbReference type="ARBA" id="ARBA00006432"/>
    </source>
</evidence>
<comment type="similarity">
    <text evidence="1">Belongs to the ATP-dependent AMP-binding enzyme family.</text>
</comment>
<dbReference type="AlphaFoldDB" id="A0AAW7QZ91"/>
<dbReference type="EMBL" id="JAGGJC010000006">
    <property type="protein sequence ID" value="MDN7130597.1"/>
    <property type="molecule type" value="Genomic_DNA"/>
</dbReference>
<evidence type="ECO:0000259" key="3">
    <source>
        <dbReference type="Pfam" id="PF00501"/>
    </source>
</evidence>
<evidence type="ECO:0000313" key="8">
    <source>
        <dbReference type="Proteomes" id="UP001169492"/>
    </source>
</evidence>
<dbReference type="Pfam" id="PF00501">
    <property type="entry name" value="AMP-binding"/>
    <property type="match status" value="1"/>
</dbReference>
<reference evidence="7 8" key="1">
    <citation type="submission" date="2021-03" db="EMBL/GenBank/DDBJ databases">
        <title>Pseudidiomarina terrestris, a new bacterium isolated from saline soil.</title>
        <authorList>
            <person name="Galisteo C."/>
            <person name="De La Haba R."/>
            <person name="Sanchez-Porro C."/>
            <person name="Ventosa A."/>
        </authorList>
    </citation>
    <scope>NUCLEOTIDE SEQUENCE [LARGE SCALE GENOMIC DNA]</scope>
    <source>
        <strain evidence="5 8">1APP75-32.1</strain>
        <strain evidence="7">1APR75-15</strain>
        <strain evidence="6">1ASR75-15</strain>
    </source>
</reference>
<evidence type="ECO:0000313" key="7">
    <source>
        <dbReference type="Proteomes" id="UP001169491"/>
    </source>
</evidence>
<dbReference type="RefSeq" id="WP_301834789.1">
    <property type="nucleotide sequence ID" value="NZ_JAGGJC010000006.1"/>
</dbReference>
<dbReference type="SUPFAM" id="SSF56801">
    <property type="entry name" value="Acetyl-CoA synthetase-like"/>
    <property type="match status" value="1"/>
</dbReference>
<accession>A0AAW7QZ91</accession>
<dbReference type="PROSITE" id="PS00455">
    <property type="entry name" value="AMP_BINDING"/>
    <property type="match status" value="1"/>
</dbReference>
<feature type="domain" description="AMP-dependent synthetase/ligase" evidence="3">
    <location>
        <begin position="8"/>
        <end position="360"/>
    </location>
</feature>